<comment type="caution">
    <text evidence="9">The sequence shown here is derived from an EMBL/GenBank/DDBJ whole genome shotgun (WGS) entry which is preliminary data.</text>
</comment>
<evidence type="ECO:0000259" key="8">
    <source>
        <dbReference type="Pfam" id="PF07200"/>
    </source>
</evidence>
<dbReference type="GO" id="GO:0043162">
    <property type="term" value="P:ubiquitin-dependent protein catabolic process via the multivesicular body sorting pathway"/>
    <property type="evidence" value="ECO:0007669"/>
    <property type="project" value="TreeGrafter"/>
</dbReference>
<feature type="domain" description="VPS37 C-terminal" evidence="8">
    <location>
        <begin position="15"/>
        <end position="95"/>
    </location>
</feature>
<dbReference type="GO" id="GO:0006612">
    <property type="term" value="P:protein targeting to membrane"/>
    <property type="evidence" value="ECO:0007669"/>
    <property type="project" value="TreeGrafter"/>
</dbReference>
<reference evidence="9" key="1">
    <citation type="submission" date="2021-02" db="EMBL/GenBank/DDBJ databases">
        <authorList>
            <person name="Nowell W R."/>
        </authorList>
    </citation>
    <scope>NUCLEOTIDE SEQUENCE</scope>
    <source>
        <strain evidence="9">Ploen Becks lab</strain>
    </source>
</reference>
<keyword evidence="7" id="KW-0175">Coiled coil</keyword>
<keyword evidence="4" id="KW-0967">Endosome</keyword>
<accession>A0A814GMU3</accession>
<evidence type="ECO:0000256" key="3">
    <source>
        <dbReference type="ARBA" id="ARBA00022448"/>
    </source>
</evidence>
<dbReference type="Proteomes" id="UP000663879">
    <property type="component" value="Unassembled WGS sequence"/>
</dbReference>
<comment type="function">
    <text evidence="6">Component of the ESCRT-I complex, a regulator of vesicular trafficking process. Required for the sorting of endocytic ubiquitinated cargos into multivesicular bodies. May be involved in cell growth and differentiation.</text>
</comment>
<proteinExistence type="inferred from homology"/>
<keyword evidence="3" id="KW-0813">Transport</keyword>
<dbReference type="GO" id="GO:0006623">
    <property type="term" value="P:protein targeting to vacuole"/>
    <property type="evidence" value="ECO:0007669"/>
    <property type="project" value="TreeGrafter"/>
</dbReference>
<keyword evidence="5" id="KW-0653">Protein transport</keyword>
<evidence type="ECO:0000256" key="7">
    <source>
        <dbReference type="SAM" id="Coils"/>
    </source>
</evidence>
<feature type="coiled-coil region" evidence="7">
    <location>
        <begin position="39"/>
        <end position="94"/>
    </location>
</feature>
<comment type="subcellular location">
    <subcellularLocation>
        <location evidence="1">Late endosome membrane</location>
        <topology evidence="1">Peripheral membrane protein</topology>
    </subcellularLocation>
</comment>
<evidence type="ECO:0000256" key="6">
    <source>
        <dbReference type="ARBA" id="ARBA00025010"/>
    </source>
</evidence>
<dbReference type="EMBL" id="CAJNOC010003810">
    <property type="protein sequence ID" value="CAF0998688.1"/>
    <property type="molecule type" value="Genomic_DNA"/>
</dbReference>
<dbReference type="GO" id="GO:0000813">
    <property type="term" value="C:ESCRT I complex"/>
    <property type="evidence" value="ECO:0007669"/>
    <property type="project" value="TreeGrafter"/>
</dbReference>
<dbReference type="PANTHER" id="PTHR13678:SF2">
    <property type="entry name" value="VACUOLAR PROTEIN SORTING-ASSOCIATED PROTEIN 37A"/>
    <property type="match status" value="1"/>
</dbReference>
<organism evidence="9 10">
    <name type="scientific">Brachionus calyciflorus</name>
    <dbReference type="NCBI Taxonomy" id="104777"/>
    <lineage>
        <taxon>Eukaryota</taxon>
        <taxon>Metazoa</taxon>
        <taxon>Spiralia</taxon>
        <taxon>Gnathifera</taxon>
        <taxon>Rotifera</taxon>
        <taxon>Eurotatoria</taxon>
        <taxon>Monogononta</taxon>
        <taxon>Pseudotrocha</taxon>
        <taxon>Ploima</taxon>
        <taxon>Brachionidae</taxon>
        <taxon>Brachionus</taxon>
    </lineage>
</organism>
<evidence type="ECO:0000256" key="5">
    <source>
        <dbReference type="ARBA" id="ARBA00022927"/>
    </source>
</evidence>
<protein>
    <recommendedName>
        <fullName evidence="8">VPS37 C-terminal domain-containing protein</fullName>
    </recommendedName>
</protein>
<evidence type="ECO:0000256" key="4">
    <source>
        <dbReference type="ARBA" id="ARBA00022753"/>
    </source>
</evidence>
<dbReference type="AlphaFoldDB" id="A0A814GMU3"/>
<dbReference type="OrthoDB" id="10004364at2759"/>
<dbReference type="Pfam" id="PF07200">
    <property type="entry name" value="Mod_r"/>
    <property type="match status" value="1"/>
</dbReference>
<evidence type="ECO:0000256" key="2">
    <source>
        <dbReference type="ARBA" id="ARBA00007617"/>
    </source>
</evidence>
<evidence type="ECO:0000313" key="9">
    <source>
        <dbReference type="EMBL" id="CAF0998688.1"/>
    </source>
</evidence>
<evidence type="ECO:0000256" key="1">
    <source>
        <dbReference type="ARBA" id="ARBA00004633"/>
    </source>
</evidence>
<name>A0A814GMU3_9BILA</name>
<dbReference type="GO" id="GO:0031902">
    <property type="term" value="C:late endosome membrane"/>
    <property type="evidence" value="ECO:0007669"/>
    <property type="project" value="UniProtKB-SubCell"/>
</dbReference>
<comment type="similarity">
    <text evidence="2">Belongs to the VPS37 family.</text>
</comment>
<evidence type="ECO:0000313" key="10">
    <source>
        <dbReference type="Proteomes" id="UP000663879"/>
    </source>
</evidence>
<keyword evidence="10" id="KW-1185">Reference proteome</keyword>
<dbReference type="PANTHER" id="PTHR13678">
    <property type="entry name" value="VACUOLAR PROTEIN SORTING-ASSOCIATED PROTEIN 37"/>
    <property type="match status" value="1"/>
</dbReference>
<sequence length="157" mass="18743">MNFDEHLHQILNSCDKDQLNKYLNDEEQTDLLVKSMEYYQQLLKDKENLQNRNKLIAESNLRLEPVLNNVKTQLKQAISEFEEAKTEYLLLKETHDAQSLANEEEESDNQADKFFCSYNVQHNDEELNNFQRQFLEERTQVHLKKIKADKLKELLPQ</sequence>
<dbReference type="InterPro" id="IPR009851">
    <property type="entry name" value="Mod_r"/>
</dbReference>
<gene>
    <name evidence="9" type="ORF">OXX778_LOCUS16289</name>
</gene>